<sequence length="303" mass="34659">MQSSMIDLDHPRKNAIAVMQASVPVELWRQNASFVQRLREVIANHPVTRHIAIGVLQRGELDPASMCRIHLEYRHAIVQIFTDALLAAQMQTRQLEPRLHPGAKLAPRFLMTLNDLDEFGFRPGSDADGYYRGNPMYAHYPLFERVLDDYGITQAERKAYVPSRIARAVRSFLERSYRNYLDVTALLAVAEEEVVLFSPALRTATKALNIDVSDGYYFVHGVSSDDSAEAADDDHENDLWLVLTQALTPDQQARIETLCLHYCDLWDRFWTFQMSRATSRRRARRTHRPAGTSVVGSEHWVAF</sequence>
<accession>A0ABQ1GSH0</accession>
<dbReference type="EMBL" id="BMJA01000005">
    <property type="protein sequence ID" value="GGA49452.1"/>
    <property type="molecule type" value="Genomic_DNA"/>
</dbReference>
<organism evidence="1 2">
    <name type="scientific">Dyella nitratireducens</name>
    <dbReference type="NCBI Taxonomy" id="1849580"/>
    <lineage>
        <taxon>Bacteria</taxon>
        <taxon>Pseudomonadati</taxon>
        <taxon>Pseudomonadota</taxon>
        <taxon>Gammaproteobacteria</taxon>
        <taxon>Lysobacterales</taxon>
        <taxon>Rhodanobacteraceae</taxon>
        <taxon>Dyella</taxon>
    </lineage>
</organism>
<reference evidence="2" key="1">
    <citation type="journal article" date="2019" name="Int. J. Syst. Evol. Microbiol.">
        <title>The Global Catalogue of Microorganisms (GCM) 10K type strain sequencing project: providing services to taxonomists for standard genome sequencing and annotation.</title>
        <authorList>
            <consortium name="The Broad Institute Genomics Platform"/>
            <consortium name="The Broad Institute Genome Sequencing Center for Infectious Disease"/>
            <person name="Wu L."/>
            <person name="Ma J."/>
        </authorList>
    </citation>
    <scope>NUCLEOTIDE SEQUENCE [LARGE SCALE GENOMIC DNA]</scope>
    <source>
        <strain evidence="2">CGMCC 1.15439</strain>
    </source>
</reference>
<evidence type="ECO:0000313" key="1">
    <source>
        <dbReference type="EMBL" id="GGA49452.1"/>
    </source>
</evidence>
<gene>
    <name evidence="1" type="ORF">GCM10010981_43460</name>
</gene>
<proteinExistence type="predicted"/>
<keyword evidence="2" id="KW-1185">Reference proteome</keyword>
<comment type="caution">
    <text evidence="1">The sequence shown here is derived from an EMBL/GenBank/DDBJ whole genome shotgun (WGS) entry which is preliminary data.</text>
</comment>
<protein>
    <recommendedName>
        <fullName evidence="3">Iron-containing redox enzyme family protein</fullName>
    </recommendedName>
</protein>
<dbReference type="SMART" id="SM01236">
    <property type="entry name" value="Haem_oxygenase_2"/>
    <property type="match status" value="1"/>
</dbReference>
<dbReference type="SUPFAM" id="SSF48613">
    <property type="entry name" value="Heme oxygenase-like"/>
    <property type="match status" value="1"/>
</dbReference>
<dbReference type="Proteomes" id="UP000620046">
    <property type="component" value="Unassembled WGS sequence"/>
</dbReference>
<evidence type="ECO:0008006" key="3">
    <source>
        <dbReference type="Google" id="ProtNLM"/>
    </source>
</evidence>
<name>A0ABQ1GSH0_9GAMM</name>
<dbReference type="Gene3D" id="1.20.910.10">
    <property type="entry name" value="Heme oxygenase-like"/>
    <property type="match status" value="1"/>
</dbReference>
<evidence type="ECO:0000313" key="2">
    <source>
        <dbReference type="Proteomes" id="UP000620046"/>
    </source>
</evidence>
<dbReference type="RefSeq" id="WP_188797739.1">
    <property type="nucleotide sequence ID" value="NZ_BMJA01000005.1"/>
</dbReference>
<dbReference type="InterPro" id="IPR016084">
    <property type="entry name" value="Haem_Oase-like_multi-hlx"/>
</dbReference>